<dbReference type="EMBL" id="FNHE01000014">
    <property type="protein sequence ID" value="SDN23991.1"/>
    <property type="molecule type" value="Genomic_DNA"/>
</dbReference>
<dbReference type="Proteomes" id="UP000198680">
    <property type="component" value="Unassembled WGS sequence"/>
</dbReference>
<reference evidence="2" key="1">
    <citation type="submission" date="2016-10" db="EMBL/GenBank/DDBJ databases">
        <authorList>
            <person name="Varghese N."/>
            <person name="Submissions S."/>
        </authorList>
    </citation>
    <scope>NUCLEOTIDE SEQUENCE [LARGE SCALE GENOMIC DNA]</scope>
    <source>
        <strain evidence="2">DSM 45419</strain>
    </source>
</reference>
<gene>
    <name evidence="1" type="ORF">SAMN05660642_04404</name>
</gene>
<dbReference type="AlphaFoldDB" id="A0A1G9ZSV2"/>
<organism evidence="1 2">
    <name type="scientific">Geodermatophilus siccatus</name>
    <dbReference type="NCBI Taxonomy" id="1137991"/>
    <lineage>
        <taxon>Bacteria</taxon>
        <taxon>Bacillati</taxon>
        <taxon>Actinomycetota</taxon>
        <taxon>Actinomycetes</taxon>
        <taxon>Geodermatophilales</taxon>
        <taxon>Geodermatophilaceae</taxon>
        <taxon>Geodermatophilus</taxon>
    </lineage>
</organism>
<evidence type="ECO:0000313" key="1">
    <source>
        <dbReference type="EMBL" id="SDN23991.1"/>
    </source>
</evidence>
<dbReference type="STRING" id="1137991.SAMN05660642_04404"/>
<evidence type="ECO:0000313" key="2">
    <source>
        <dbReference type="Proteomes" id="UP000198680"/>
    </source>
</evidence>
<protein>
    <submittedName>
        <fullName evidence="1">Uncharacterized protein</fullName>
    </submittedName>
</protein>
<keyword evidence="2" id="KW-1185">Reference proteome</keyword>
<accession>A0A1G9ZSV2</accession>
<sequence length="114" mass="11932">MSALAAGGPAPDVLVPHWLTAAQREQLAAVVRAALADESLHPVAAIHLTDVLTELHVAAARDAVWPASAARVRRVTGWGADVLPVRLSSRELSSVLTLPALAPAVRIALCQDRP</sequence>
<dbReference type="OrthoDB" id="5192241at2"/>
<proteinExistence type="predicted"/>
<dbReference type="RefSeq" id="WP_091223394.1">
    <property type="nucleotide sequence ID" value="NZ_FNHE01000014.1"/>
</dbReference>
<name>A0A1G9ZSV2_9ACTN</name>